<sequence length="204" mass="22362">MTGTVFVVGEDELCCAIAEALIAHSDIATNIQQRIVAGGADPFRRKIPAMNNVAKSVMPVLMIADADQAPCVVTQRNLWLPPNVSHRLSMRLAVKEAEAWVLADHVGFSKFAVISKDLLPARPEAELDPKQILLALVKKSKRRELREEMLPGKGATSPVGLGYNIHMTDFVRNHWSISRAMDRAPSLARAIPRVAALLQDVAEK</sequence>
<protein>
    <recommendedName>
        <fullName evidence="3">DUF4276 family protein</fullName>
    </recommendedName>
</protein>
<evidence type="ECO:0000313" key="2">
    <source>
        <dbReference type="Proteomes" id="UP000583127"/>
    </source>
</evidence>
<dbReference type="RefSeq" id="WP_169497854.1">
    <property type="nucleotide sequence ID" value="NZ_JABBFZ010000005.1"/>
</dbReference>
<dbReference type="AlphaFoldDB" id="A0A7X9X525"/>
<dbReference type="EMBL" id="JABBFZ010000005">
    <property type="protein sequence ID" value="NML31588.1"/>
    <property type="molecule type" value="Genomic_DNA"/>
</dbReference>
<accession>A0A7X9X525</accession>
<evidence type="ECO:0000313" key="1">
    <source>
        <dbReference type="EMBL" id="NML31588.1"/>
    </source>
</evidence>
<reference evidence="1 2" key="1">
    <citation type="submission" date="2020-04" db="EMBL/GenBank/DDBJ databases">
        <title>Paraburkholderia sp. G-4-1-8 isolated from soil.</title>
        <authorList>
            <person name="Dahal R.H."/>
        </authorList>
    </citation>
    <scope>NUCLEOTIDE SEQUENCE [LARGE SCALE GENOMIC DNA]</scope>
    <source>
        <strain evidence="1 2">G-4-1-8</strain>
    </source>
</reference>
<dbReference type="Proteomes" id="UP000583127">
    <property type="component" value="Unassembled WGS sequence"/>
</dbReference>
<name>A0A7X9X525_9BURK</name>
<proteinExistence type="predicted"/>
<gene>
    <name evidence="1" type="ORF">HHL14_12170</name>
</gene>
<organism evidence="1 2">
    <name type="scientific">Paraburkholderia antibiotica</name>
    <dbReference type="NCBI Taxonomy" id="2728839"/>
    <lineage>
        <taxon>Bacteria</taxon>
        <taxon>Pseudomonadati</taxon>
        <taxon>Pseudomonadota</taxon>
        <taxon>Betaproteobacteria</taxon>
        <taxon>Burkholderiales</taxon>
        <taxon>Burkholderiaceae</taxon>
        <taxon>Paraburkholderia</taxon>
    </lineage>
</organism>
<comment type="caution">
    <text evidence="1">The sequence shown here is derived from an EMBL/GenBank/DDBJ whole genome shotgun (WGS) entry which is preliminary data.</text>
</comment>
<keyword evidence="2" id="KW-1185">Reference proteome</keyword>
<evidence type="ECO:0008006" key="3">
    <source>
        <dbReference type="Google" id="ProtNLM"/>
    </source>
</evidence>